<dbReference type="AlphaFoldDB" id="X1G9F2"/>
<name>X1G9F2_9ZZZZ</name>
<proteinExistence type="predicted"/>
<reference evidence="1" key="1">
    <citation type="journal article" date="2014" name="Front. Microbiol.">
        <title>High frequency of phylogenetically diverse reductive dehalogenase-homologous genes in deep subseafloor sedimentary metagenomes.</title>
        <authorList>
            <person name="Kawai M."/>
            <person name="Futagami T."/>
            <person name="Toyoda A."/>
            <person name="Takaki Y."/>
            <person name="Nishi S."/>
            <person name="Hori S."/>
            <person name="Arai W."/>
            <person name="Tsubouchi T."/>
            <person name="Morono Y."/>
            <person name="Uchiyama I."/>
            <person name="Ito T."/>
            <person name="Fujiyama A."/>
            <person name="Inagaki F."/>
            <person name="Takami H."/>
        </authorList>
    </citation>
    <scope>NUCLEOTIDE SEQUENCE</scope>
    <source>
        <strain evidence="1">Expedition CK06-06</strain>
    </source>
</reference>
<comment type="caution">
    <text evidence="1">The sequence shown here is derived from an EMBL/GenBank/DDBJ whole genome shotgun (WGS) entry which is preliminary data.</text>
</comment>
<sequence length="48" mass="5637">SEEETMMILKGVSKNKLPLETTEKLKKLYMVGVYDLLQRNLEVLIRKI</sequence>
<evidence type="ECO:0000313" key="1">
    <source>
        <dbReference type="EMBL" id="GAH54521.1"/>
    </source>
</evidence>
<feature type="non-terminal residue" evidence="1">
    <location>
        <position position="1"/>
    </location>
</feature>
<dbReference type="EMBL" id="BARU01022241">
    <property type="protein sequence ID" value="GAH54521.1"/>
    <property type="molecule type" value="Genomic_DNA"/>
</dbReference>
<protein>
    <submittedName>
        <fullName evidence="1">Uncharacterized protein</fullName>
    </submittedName>
</protein>
<gene>
    <name evidence="1" type="ORF">S03H2_36257</name>
</gene>
<accession>X1G9F2</accession>
<organism evidence="1">
    <name type="scientific">marine sediment metagenome</name>
    <dbReference type="NCBI Taxonomy" id="412755"/>
    <lineage>
        <taxon>unclassified sequences</taxon>
        <taxon>metagenomes</taxon>
        <taxon>ecological metagenomes</taxon>
    </lineage>
</organism>